<evidence type="ECO:0000313" key="2">
    <source>
        <dbReference type="EMBL" id="QJC27205.1"/>
    </source>
</evidence>
<feature type="region of interest" description="Disordered" evidence="1">
    <location>
        <begin position="633"/>
        <end position="670"/>
    </location>
</feature>
<feature type="compositionally biased region" description="Polar residues" evidence="1">
    <location>
        <begin position="2183"/>
        <end position="2196"/>
    </location>
</feature>
<name>A0A858PX96_9RICK</name>
<feature type="compositionally biased region" description="Polar residues" evidence="1">
    <location>
        <begin position="1086"/>
        <end position="1099"/>
    </location>
</feature>
<dbReference type="KEGG" id="aplt:ANPL_00420"/>
<evidence type="ECO:0000313" key="3">
    <source>
        <dbReference type="Proteomes" id="UP000500930"/>
    </source>
</evidence>
<feature type="compositionally biased region" description="Basic and acidic residues" evidence="1">
    <location>
        <begin position="2470"/>
        <end position="2480"/>
    </location>
</feature>
<feature type="region of interest" description="Disordered" evidence="1">
    <location>
        <begin position="2182"/>
        <end position="2224"/>
    </location>
</feature>
<sequence>MTIKNYRVLLRAFPKTEYSMKRKHYSAGMRGSFEYGFSVPARSMSGSTRGWDDVQPLNNIYYDLAPDCIDIPQQPYYVVQDDRECVEDLNNDFYYPDDQDTFYPYDNVRVVNDSVGASPKPSHVGTDEDVTVDTADKVTHLPTSYVNGGPATTNRPSTKPADNAAEIQASGVSTPTLPIYNGQPPADETPSFRNIHRPYEHLKHGSHQYDVTPQRMQEQGMKVVINQHGQEFSHDRIQAARELVERTINVYESDFGRLVARDIPREINIHMFDTVRDFVSSVNVANYTITRYTGGYIEPTKGTMWISPSNFSRSEEFGSLPHELGHLLFQCATGGFFNYADSKVQSEIEALDDGFCEYISDKVYNKGAHEFSRVAGRAIKYFQQNQGYDGQVLAGIGESLGSGQCSPVSCNTVQYKGGQALVQFLMEKAPGTLQNVFTQAAKLSTSVRYGSSWEATRNANAILQEINKHSMGEVADWLQTYVSPSQVRQPYYGVPTDYAYSGIDQYHYDPYTRSSTNIYREGGRPIEVKTIVVPGDGFTGNNTTRVASTPKPAVSRAEVPSSKGAETPDNTVKKPTKSTQQVVATSVTETGKINSASVQNVETQSPVANKPVVNTPQVVDVSRTEVSSVKVAPVNSAETSSTVASKSATKTPQAGAASEPASNNSADTTAVQNVETQKVATAVPTPERSGHIENVPKTAAPAVSIASSVKVPQSHSAETQSHSVETQRSAVGKPAVATHVPDHSVSVESHNSGAVKDVYVGRGGETQHVSRVEAEIEKVEFAVPSPNSALVKTGIKYDVTPQAMSKYGMKVILYKQGNPLSHDSLESARGDLEKVMHVYEEHFGKFIPRAIPQEVSILLFDDHGKYARAVQTVVQHNATGSGLTIANDGLVFVSSLGLMPNGQQHFSVMLHEFCHVLYRSATGGFLDHNNNSHAYYQSKVLTEGFSNFIPAEAQKDNYSHVATSANSYLQEKNQNAPVLSQMGSDIQYKTCGSKGCNTVKYEAGQVLIKYLEEASPGLLKNVFKEAAAAASSARHSKARTEYDAAKFLQPINKFSVSDLSSWTGKLAPHSASVAVPVHDYRDTPYYQDQSYSSDTQWGTYDSFPQRGRGRRVKHDAAEDQDLSMENMQVSAAVAQSQSEVSQVAEQKASPAADKAIASSVPKAASGSDEKTERVSVDVSVSDVSNPVNTAGEMASVVPEAVSTANVAVKAGTPSETPSDAVSDSYARKGYADIEAQFTASADVDSKLLDRCNIKLVVHSTTQLSDKAAARIKKTIVKTLKAYQQEFGELPQSDTARKVDIFLFNNSNDLKDALKDIGEPNWDTAGGINWSSLGKIYVYKLGKIKVENLAHEMTHQLMHYSTGHAFDKTPGMAILCEGVADYIQYLVKHNKKGTTIEFSSVIDSVRKIFSENPELRNAKSLEEIYGVIEKNSDNPDYSGLKYSFGQTFVQYLQKVYPDALKALFAAGHEKSAKGESFDKLASIANDIPSSFGEWLSENTLEKHISKHEMLTVSEADNLGFRDTIANSAVVRGNVYSANLEDSNHGHVGKLSPVAHFVHNGAIRAYNPFSGDGVLLGKEFSYMKLVSTADGPRYAYCDVEGREFTTELSEATVDQIAKILAKYDPNFSVIREAVTNLGKTFTDFGDERDTAARDKVIAAIDAVKSILSGVTRNMQGEALQYFMDTDLVQRDPSMSNITDAVRHLRIAYSHFVSHETKTLLHSPESSTFEQAVMLSRVLKSIVYIDPEAIVGTNDVTFDQVAKQHHDKILQVVGLGKGDLSGASILLDNQKLGELPSNAEGFVKHTDAAGKEVATFVTMDALKAVHTSYSGTPLIIVTTDAQGNKVANFWRGTKSGTLSDQEIEAEVNQFSDLSAKGIKARESFPLSKDIKIAIYDKEPVFDDETPVIVQGAKLDDRGTARDSDDLYSAKLKVGDHTLIQKMSSLQFYMTEERTDESGNKIERSDLLIRDVASDRVIQFPESITHLKLIRTEKGTVRLVPCTKDGDTNPQGMPENMEQYSYIDPIFVYDRKSSEWVASNSKFSLADFSGYSSGTLFKLSQDLNDPAIKRDADGNVLRVNDQPYIVSVTLDGPNGERVGRLASATAFFQDKVFLSMDHSYSQSDFVSSKYWQEAEVLDTSVEDVKRVALSGKNDLGTDRGFSEYYSQYQRTQEDDHNLRTEIRELASGTQPEAITSSEVTQVADGAARRQSRSTKTHEASESESSTVTSTSLYMVEESNSSAAASRWFLNIFDHSTVTYMQFPNTITHVKVATHAGQKYLVPCTADGNESPEGMPNQGKVYISPLWVHSAASKFSTESGDKAQLSLLDLASYADNTLFSIKAGGKLSYSSLGHEDKVGDPIRVPHLYDENGAEVAMLSTYGPRIRDSITIKENSDPSIPDASEVLLSRGSRAAEGHNVEDAGSTVDTTHFAAENAKSNASDNISHGYNVPSIGANRGYHVSDAQHHNTSVYDVHHSNKEHDPHDSGYAGHSEHQYGYSDSGFAIL</sequence>
<proteinExistence type="predicted"/>
<reference evidence="2 3" key="1">
    <citation type="journal article" date="2020" name="Pathogens">
        <title>First Whole Genome Sequence of Anaplasma platys, an Obligate Intracellular Rickettsial Pathogen of Dogs.</title>
        <authorList>
            <person name="Llanes A."/>
            <person name="Rajeev S."/>
        </authorList>
    </citation>
    <scope>NUCLEOTIDE SEQUENCE [LARGE SCALE GENOMIC DNA]</scope>
    <source>
        <strain evidence="2 3">S3</strain>
    </source>
</reference>
<accession>A0A858PX96</accession>
<keyword evidence="3" id="KW-1185">Reference proteome</keyword>
<feature type="region of interest" description="Disordered" evidence="1">
    <location>
        <begin position="1086"/>
        <end position="1120"/>
    </location>
</feature>
<feature type="region of interest" description="Disordered" evidence="1">
    <location>
        <begin position="540"/>
        <end position="582"/>
    </location>
</feature>
<feature type="region of interest" description="Disordered" evidence="1">
    <location>
        <begin position="2470"/>
        <end position="2489"/>
    </location>
</feature>
<feature type="compositionally biased region" description="Low complexity" evidence="1">
    <location>
        <begin position="636"/>
        <end position="651"/>
    </location>
</feature>
<dbReference type="Proteomes" id="UP000500930">
    <property type="component" value="Chromosome"/>
</dbReference>
<gene>
    <name evidence="2" type="ORF">ANPL_00420</name>
</gene>
<dbReference type="EMBL" id="CP046391">
    <property type="protein sequence ID" value="QJC27205.1"/>
    <property type="molecule type" value="Genomic_DNA"/>
</dbReference>
<protein>
    <submittedName>
        <fullName evidence="2">Uncharacterized protein</fullName>
    </submittedName>
</protein>
<feature type="region of interest" description="Disordered" evidence="1">
    <location>
        <begin position="1140"/>
        <end position="1179"/>
    </location>
</feature>
<organism evidence="2 3">
    <name type="scientific">Anaplasma platys</name>
    <dbReference type="NCBI Taxonomy" id="949"/>
    <lineage>
        <taxon>Bacteria</taxon>
        <taxon>Pseudomonadati</taxon>
        <taxon>Pseudomonadota</taxon>
        <taxon>Alphaproteobacteria</taxon>
        <taxon>Rickettsiales</taxon>
        <taxon>Anaplasmataceae</taxon>
        <taxon>Anaplasma</taxon>
    </lineage>
</organism>
<evidence type="ECO:0000256" key="1">
    <source>
        <dbReference type="SAM" id="MobiDB-lite"/>
    </source>
</evidence>
<feature type="compositionally biased region" description="Polar residues" evidence="1">
    <location>
        <begin position="660"/>
        <end position="670"/>
    </location>
</feature>